<comment type="caution">
    <text evidence="7">The sequence shown here is derived from an EMBL/GenBank/DDBJ whole genome shotgun (WGS) entry which is preliminary data.</text>
</comment>
<proteinExistence type="inferred from homology"/>
<organism evidence="7 8">
    <name type="scientific">Acidimangrovimonas pyrenivorans</name>
    <dbReference type="NCBI Taxonomy" id="2030798"/>
    <lineage>
        <taxon>Bacteria</taxon>
        <taxon>Pseudomonadati</taxon>
        <taxon>Pseudomonadota</taxon>
        <taxon>Alphaproteobacteria</taxon>
        <taxon>Rhodobacterales</taxon>
        <taxon>Paracoccaceae</taxon>
        <taxon>Acidimangrovimonas</taxon>
    </lineage>
</organism>
<evidence type="ECO:0000256" key="1">
    <source>
        <dbReference type="ARBA" id="ARBA00004141"/>
    </source>
</evidence>
<keyword evidence="3 6" id="KW-0812">Transmembrane</keyword>
<dbReference type="RefSeq" id="WP_377832683.1">
    <property type="nucleotide sequence ID" value="NZ_JBHRSK010000004.1"/>
</dbReference>
<keyword evidence="4 6" id="KW-1133">Transmembrane helix</keyword>
<name>A0ABV7AFA2_9RHOB</name>
<comment type="subcellular location">
    <subcellularLocation>
        <location evidence="1">Membrane</location>
        <topology evidence="1">Multi-pass membrane protein</topology>
    </subcellularLocation>
</comment>
<gene>
    <name evidence="7" type="ORF">ACFOES_08010</name>
</gene>
<keyword evidence="5 6" id="KW-0472">Membrane</keyword>
<dbReference type="InterPro" id="IPR003339">
    <property type="entry name" value="ABC/ECF_trnsptr_transmembrane"/>
</dbReference>
<evidence type="ECO:0000313" key="8">
    <source>
        <dbReference type="Proteomes" id="UP001595443"/>
    </source>
</evidence>
<protein>
    <submittedName>
        <fullName evidence="7">Energy-coupling factor transporter transmembrane component T family protein</fullName>
    </submittedName>
</protein>
<keyword evidence="8" id="KW-1185">Reference proteome</keyword>
<evidence type="ECO:0000313" key="7">
    <source>
        <dbReference type="EMBL" id="MFC2968034.1"/>
    </source>
</evidence>
<evidence type="ECO:0000256" key="5">
    <source>
        <dbReference type="ARBA" id="ARBA00023136"/>
    </source>
</evidence>
<sequence length="200" mass="21391">MLGEAYVPGASPLHRAPPLYKILGLIAVCTALFLVEGWGMIAAGAAVVGAGFGLAGLHPRHAGRALRPLWWIFAVIFAVQLLLADLSLAGYVTARFALLILAATLVTLTTRSSDFVDGILAALRYAPRWVPRRKIALAISLCLRFIPLVAEVLEEVRQAQAARGLERNILALMVPLLVRTLKSADETAQAIYARSGGEAD</sequence>
<evidence type="ECO:0000256" key="2">
    <source>
        <dbReference type="ARBA" id="ARBA00008564"/>
    </source>
</evidence>
<accession>A0ABV7AFA2</accession>
<dbReference type="Pfam" id="PF02361">
    <property type="entry name" value="CbiQ"/>
    <property type="match status" value="1"/>
</dbReference>
<dbReference type="EMBL" id="JBHRSK010000004">
    <property type="protein sequence ID" value="MFC2968034.1"/>
    <property type="molecule type" value="Genomic_DNA"/>
</dbReference>
<evidence type="ECO:0000256" key="3">
    <source>
        <dbReference type="ARBA" id="ARBA00022692"/>
    </source>
</evidence>
<dbReference type="PANTHER" id="PTHR33514">
    <property type="entry name" value="PROTEIN ABCI12, CHLOROPLASTIC"/>
    <property type="match status" value="1"/>
</dbReference>
<evidence type="ECO:0000256" key="6">
    <source>
        <dbReference type="SAM" id="Phobius"/>
    </source>
</evidence>
<reference evidence="8" key="1">
    <citation type="journal article" date="2019" name="Int. J. Syst. Evol. Microbiol.">
        <title>The Global Catalogue of Microorganisms (GCM) 10K type strain sequencing project: providing services to taxonomists for standard genome sequencing and annotation.</title>
        <authorList>
            <consortium name="The Broad Institute Genomics Platform"/>
            <consortium name="The Broad Institute Genome Sequencing Center for Infectious Disease"/>
            <person name="Wu L."/>
            <person name="Ma J."/>
        </authorList>
    </citation>
    <scope>NUCLEOTIDE SEQUENCE [LARGE SCALE GENOMIC DNA]</scope>
    <source>
        <strain evidence="8">KCTC 62192</strain>
    </source>
</reference>
<dbReference type="CDD" id="cd16914">
    <property type="entry name" value="EcfT"/>
    <property type="match status" value="1"/>
</dbReference>
<feature type="transmembrane region" description="Helical" evidence="6">
    <location>
        <begin position="41"/>
        <end position="57"/>
    </location>
</feature>
<comment type="similarity">
    <text evidence="2">Belongs to the CbiQ family.</text>
</comment>
<evidence type="ECO:0000256" key="4">
    <source>
        <dbReference type="ARBA" id="ARBA00022989"/>
    </source>
</evidence>
<dbReference type="Proteomes" id="UP001595443">
    <property type="component" value="Unassembled WGS sequence"/>
</dbReference>
<dbReference type="PANTHER" id="PTHR33514:SF13">
    <property type="entry name" value="PROTEIN ABCI12, CHLOROPLASTIC"/>
    <property type="match status" value="1"/>
</dbReference>
<feature type="transmembrane region" description="Helical" evidence="6">
    <location>
        <begin position="69"/>
        <end position="92"/>
    </location>
</feature>